<dbReference type="Proteomes" id="UP000193944">
    <property type="component" value="Unassembled WGS sequence"/>
</dbReference>
<dbReference type="OrthoDB" id="17458at2759"/>
<keyword evidence="4" id="KW-1185">Reference proteome</keyword>
<dbReference type="SMART" id="SM00458">
    <property type="entry name" value="RICIN"/>
    <property type="match status" value="2"/>
</dbReference>
<protein>
    <recommendedName>
        <fullName evidence="2">Ricin B lectin domain-containing protein</fullName>
    </recommendedName>
</protein>
<dbReference type="AlphaFoldDB" id="A0A1Y1W7X6"/>
<sequence length="673" mass="77216">MKSYISLLLFLLICFINKSYESSTDKIAFLDIQTDANYIGDCIIIHSTNSDGEKIYAMIDTGKSEDNSYLKMIEYLEVYNITELEWLLLTHFHGDHFGGLEKLMNNTDINIKNIYMKEYHGYDSNSKNKNQLIDDFRKNNLKSWERIVNSINAHQIPINYVSDKVNQLSLGNYQFKLLNVNEVFENYQDACKDCRGCNENANSIIAVGKNNNRYYYLNGDIDTYPSAFMDSSDKTLINAYNQNRVDKWVKKGLKLYNIDHFDVYKVSHHGTLYNNIQESFVAAKPDICITCGKNEPMGNRATTLINRIKKGNKNAKIYFTGHGIVTVYQDQSGNISVVQGPDEHNENIKEQWVYNVETNKCLYCPESISYRPLLKTCDDSDDSKWLIKSSSTGYQFRSKVHPDWCLRVKDINKGSIVMGDCDDQSYIQFGDEKTHMTNTIKSSLSSDKCLDIYNSKDINKESFKLKLNDCNTSSNLQNKWSLWNENPSGVKTVIIQNKNSKKCLYAPNGFDYRPIVSNCDSTDKSKWLISSSSQGYIRSVAYPEWCINLKDANNGTITVLKCDTNKTTFKYPTKSQDTFMSSSLSDRCLGLLESDTKKRKLNLNKCNKSNDQRWEIKVDGSNEKSCNGNANSIIVVGENKNKYYYLNGDIDIYPSVFEKSFNETLINTYNNQK</sequence>
<dbReference type="SUPFAM" id="SSF56281">
    <property type="entry name" value="Metallo-hydrolase/oxidoreductase"/>
    <property type="match status" value="1"/>
</dbReference>
<dbReference type="SUPFAM" id="SSF50370">
    <property type="entry name" value="Ricin B-like lectins"/>
    <property type="match status" value="2"/>
</dbReference>
<reference evidence="3 4" key="1">
    <citation type="submission" date="2016-08" db="EMBL/GenBank/DDBJ databases">
        <title>A Parts List for Fungal Cellulosomes Revealed by Comparative Genomics.</title>
        <authorList>
            <consortium name="DOE Joint Genome Institute"/>
            <person name="Haitjema C.H."/>
            <person name="Gilmore S.P."/>
            <person name="Henske J.K."/>
            <person name="Solomon K.V."/>
            <person name="De Groot R."/>
            <person name="Kuo A."/>
            <person name="Mondo S.J."/>
            <person name="Salamov A.A."/>
            <person name="Labutti K."/>
            <person name="Zhao Z."/>
            <person name="Chiniquy J."/>
            <person name="Barry K."/>
            <person name="Brewer H.M."/>
            <person name="Purvine S.O."/>
            <person name="Wright A.T."/>
            <person name="Boxma B."/>
            <person name="Van Alen T."/>
            <person name="Hackstein J.H."/>
            <person name="Baker S.E."/>
            <person name="Grigoriev I.V."/>
            <person name="O'Malley M.A."/>
        </authorList>
    </citation>
    <scope>NUCLEOTIDE SEQUENCE [LARGE SCALE GENOMIC DNA]</scope>
    <source>
        <strain evidence="3 4">S4</strain>
    </source>
</reference>
<dbReference type="InterPro" id="IPR001279">
    <property type="entry name" value="Metallo-B-lactamas"/>
</dbReference>
<feature type="domain" description="Ricin B lectin" evidence="2">
    <location>
        <begin position="490"/>
        <end position="617"/>
    </location>
</feature>
<reference evidence="3 4" key="2">
    <citation type="submission" date="2016-08" db="EMBL/GenBank/DDBJ databases">
        <title>Pervasive Adenine N6-methylation of Active Genes in Fungi.</title>
        <authorList>
            <consortium name="DOE Joint Genome Institute"/>
            <person name="Mondo S.J."/>
            <person name="Dannebaum R.O."/>
            <person name="Kuo R.C."/>
            <person name="Labutti K."/>
            <person name="Haridas S."/>
            <person name="Kuo A."/>
            <person name="Salamov A."/>
            <person name="Ahrendt S.R."/>
            <person name="Lipzen A."/>
            <person name="Sullivan W."/>
            <person name="Andreopoulos W.B."/>
            <person name="Clum A."/>
            <person name="Lindquist E."/>
            <person name="Daum C."/>
            <person name="Ramamoorthy G.K."/>
            <person name="Gryganskyi A."/>
            <person name="Culley D."/>
            <person name="Magnuson J.K."/>
            <person name="James T.Y."/>
            <person name="O'Malley M.A."/>
            <person name="Stajich J.E."/>
            <person name="Spatafora J.W."/>
            <person name="Visel A."/>
            <person name="Grigoriev I.V."/>
        </authorList>
    </citation>
    <scope>NUCLEOTIDE SEQUENCE [LARGE SCALE GENOMIC DNA]</scope>
    <source>
        <strain evidence="3 4">S4</strain>
    </source>
</reference>
<evidence type="ECO:0000259" key="2">
    <source>
        <dbReference type="SMART" id="SM00458"/>
    </source>
</evidence>
<keyword evidence="1" id="KW-0732">Signal</keyword>
<dbReference type="InterPro" id="IPR035992">
    <property type="entry name" value="Ricin_B-like_lectins"/>
</dbReference>
<feature type="signal peptide" evidence="1">
    <location>
        <begin position="1"/>
        <end position="21"/>
    </location>
</feature>
<feature type="chain" id="PRO_5012734026" description="Ricin B lectin domain-containing protein" evidence="1">
    <location>
        <begin position="22"/>
        <end position="673"/>
    </location>
</feature>
<dbReference type="Gene3D" id="3.60.15.10">
    <property type="entry name" value="Ribonuclease Z/Hydroxyacylglutathione hydrolase-like"/>
    <property type="match status" value="1"/>
</dbReference>
<dbReference type="EMBL" id="MCFG01000418">
    <property type="protein sequence ID" value="ORX69336.1"/>
    <property type="molecule type" value="Genomic_DNA"/>
</dbReference>
<dbReference type="Pfam" id="PF00652">
    <property type="entry name" value="Ricin_B_lectin"/>
    <property type="match status" value="2"/>
</dbReference>
<comment type="caution">
    <text evidence="3">The sequence shown here is derived from an EMBL/GenBank/DDBJ whole genome shotgun (WGS) entry which is preliminary data.</text>
</comment>
<gene>
    <name evidence="3" type="ORF">BCR32DRAFT_272449</name>
</gene>
<dbReference type="PROSITE" id="PS50231">
    <property type="entry name" value="RICIN_B_LECTIN"/>
    <property type="match status" value="1"/>
</dbReference>
<accession>A0A1Y1W7X6</accession>
<name>A0A1Y1W7X6_9FUNG</name>
<dbReference type="InterPro" id="IPR000772">
    <property type="entry name" value="Ricin_B_lectin"/>
</dbReference>
<evidence type="ECO:0000256" key="1">
    <source>
        <dbReference type="SAM" id="SignalP"/>
    </source>
</evidence>
<dbReference type="InterPro" id="IPR036866">
    <property type="entry name" value="RibonucZ/Hydroxyglut_hydro"/>
</dbReference>
<dbReference type="Gene3D" id="2.80.10.50">
    <property type="match status" value="3"/>
</dbReference>
<dbReference type="InterPro" id="IPR052159">
    <property type="entry name" value="Competence_DNA_uptake"/>
</dbReference>
<feature type="domain" description="Ricin B lectin" evidence="2">
    <location>
        <begin position="314"/>
        <end position="432"/>
    </location>
</feature>
<proteinExistence type="predicted"/>
<evidence type="ECO:0000313" key="4">
    <source>
        <dbReference type="Proteomes" id="UP000193944"/>
    </source>
</evidence>
<dbReference type="Pfam" id="PF00753">
    <property type="entry name" value="Lactamase_B"/>
    <property type="match status" value="1"/>
</dbReference>
<dbReference type="CDD" id="cd00161">
    <property type="entry name" value="beta-trefoil_Ricin-like"/>
    <property type="match status" value="1"/>
</dbReference>
<organism evidence="3 4">
    <name type="scientific">Anaeromyces robustus</name>
    <dbReference type="NCBI Taxonomy" id="1754192"/>
    <lineage>
        <taxon>Eukaryota</taxon>
        <taxon>Fungi</taxon>
        <taxon>Fungi incertae sedis</taxon>
        <taxon>Chytridiomycota</taxon>
        <taxon>Chytridiomycota incertae sedis</taxon>
        <taxon>Neocallimastigomycetes</taxon>
        <taxon>Neocallimastigales</taxon>
        <taxon>Neocallimastigaceae</taxon>
        <taxon>Anaeromyces</taxon>
    </lineage>
</organism>
<evidence type="ECO:0000313" key="3">
    <source>
        <dbReference type="EMBL" id="ORX69336.1"/>
    </source>
</evidence>
<dbReference type="PANTHER" id="PTHR30619:SF1">
    <property type="entry name" value="RECOMBINATION PROTEIN 2"/>
    <property type="match status" value="1"/>
</dbReference>
<dbReference type="PANTHER" id="PTHR30619">
    <property type="entry name" value="DNA INTERNALIZATION/COMPETENCE PROTEIN COMEC/REC2"/>
    <property type="match status" value="1"/>
</dbReference>